<dbReference type="EMBL" id="JBHLZP010000818">
    <property type="protein sequence ID" value="MFB9839811.1"/>
    <property type="molecule type" value="Genomic_DNA"/>
</dbReference>
<evidence type="ECO:0000313" key="2">
    <source>
        <dbReference type="Proteomes" id="UP001589627"/>
    </source>
</evidence>
<keyword evidence="1" id="KW-0808">Transferase</keyword>
<dbReference type="SUPFAM" id="SSF53067">
    <property type="entry name" value="Actin-like ATPase domain"/>
    <property type="match status" value="1"/>
</dbReference>
<organism evidence="1 2">
    <name type="scientific">Actinoallomurus acaciae</name>
    <dbReference type="NCBI Taxonomy" id="502577"/>
    <lineage>
        <taxon>Bacteria</taxon>
        <taxon>Bacillati</taxon>
        <taxon>Actinomycetota</taxon>
        <taxon>Actinomycetes</taxon>
        <taxon>Streptosporangiales</taxon>
        <taxon>Thermomonosporaceae</taxon>
        <taxon>Actinoallomurus</taxon>
    </lineage>
</organism>
<reference evidence="1 2" key="1">
    <citation type="submission" date="2024-09" db="EMBL/GenBank/DDBJ databases">
        <authorList>
            <person name="Sun Q."/>
            <person name="Mori K."/>
        </authorList>
    </citation>
    <scope>NUCLEOTIDE SEQUENCE [LARGE SCALE GENOMIC DNA]</scope>
    <source>
        <strain evidence="1 2">TBRC 0563</strain>
    </source>
</reference>
<keyword evidence="1" id="KW-0418">Kinase</keyword>
<sequence length="86" mass="8810">MGHCERAVCAVDVGTSAVRAALVTPEGKTLRLARRPRDGDVAHTFDAEVLWRDLVAVLRDLHGAAEVTAPAMAGHVVAVAVGAGGA</sequence>
<name>A0ABV5YXP9_9ACTN</name>
<protein>
    <submittedName>
        <fullName evidence="1">Xylulose kinase</fullName>
    </submittedName>
</protein>
<feature type="non-terminal residue" evidence="1">
    <location>
        <position position="86"/>
    </location>
</feature>
<accession>A0ABV5YXP9</accession>
<dbReference type="Gene3D" id="3.30.420.40">
    <property type="match status" value="1"/>
</dbReference>
<comment type="caution">
    <text evidence="1">The sequence shown here is derived from an EMBL/GenBank/DDBJ whole genome shotgun (WGS) entry which is preliminary data.</text>
</comment>
<dbReference type="InterPro" id="IPR043129">
    <property type="entry name" value="ATPase_NBD"/>
</dbReference>
<evidence type="ECO:0000313" key="1">
    <source>
        <dbReference type="EMBL" id="MFB9839811.1"/>
    </source>
</evidence>
<dbReference type="GO" id="GO:0016301">
    <property type="term" value="F:kinase activity"/>
    <property type="evidence" value="ECO:0007669"/>
    <property type="project" value="UniProtKB-KW"/>
</dbReference>
<gene>
    <name evidence="1" type="ORF">ACFFNX_47465</name>
</gene>
<proteinExistence type="predicted"/>
<keyword evidence="2" id="KW-1185">Reference proteome</keyword>
<dbReference type="Proteomes" id="UP001589627">
    <property type="component" value="Unassembled WGS sequence"/>
</dbReference>